<organism evidence="12 13">
    <name type="scientific">Kroppenstedtia eburnea</name>
    <dbReference type="NCBI Taxonomy" id="714067"/>
    <lineage>
        <taxon>Bacteria</taxon>
        <taxon>Bacillati</taxon>
        <taxon>Bacillota</taxon>
        <taxon>Bacilli</taxon>
        <taxon>Bacillales</taxon>
        <taxon>Thermoactinomycetaceae</taxon>
        <taxon>Kroppenstedtia</taxon>
    </lineage>
</organism>
<feature type="binding site" evidence="9">
    <location>
        <begin position="32"/>
        <end position="39"/>
    </location>
    <ligand>
        <name>ATP</name>
        <dbReference type="ChEBI" id="CHEBI:30616"/>
    </ligand>
</feature>
<sequence length="201" mass="22554">MKQSIVWHEAAVTRGERRRKNGHGSAVLWFTGLSGSGKSTLANAVDRYLSRLGVNSYVLDGDNIRHGLNRDLGFAEADRKENIRRIGEVAKLFVDSGQFALTASISPYRKDRESVRRMLGEGEFLEIYVKCSLDECQRRDPKGLYQKAVRGEIPQFTGISAPYEEPVSPELVLDTERWSVDASVDRMVGLLKERNLIPRGG</sequence>
<evidence type="ECO:0000256" key="4">
    <source>
        <dbReference type="ARBA" id="ARBA00007008"/>
    </source>
</evidence>
<gene>
    <name evidence="9" type="primary">cysC</name>
    <name evidence="12" type="ORF">SAMN05421790_106156</name>
</gene>
<evidence type="ECO:0000256" key="7">
    <source>
        <dbReference type="ARBA" id="ARBA00022777"/>
    </source>
</evidence>
<feature type="domain" description="APS kinase" evidence="11">
    <location>
        <begin position="25"/>
        <end position="174"/>
    </location>
</feature>
<comment type="catalytic activity">
    <reaction evidence="1 9 10">
        <text>adenosine 5'-phosphosulfate + ATP = 3'-phosphoadenylyl sulfate + ADP + H(+)</text>
        <dbReference type="Rhea" id="RHEA:24152"/>
        <dbReference type="ChEBI" id="CHEBI:15378"/>
        <dbReference type="ChEBI" id="CHEBI:30616"/>
        <dbReference type="ChEBI" id="CHEBI:58243"/>
        <dbReference type="ChEBI" id="CHEBI:58339"/>
        <dbReference type="ChEBI" id="CHEBI:456216"/>
        <dbReference type="EC" id="2.7.1.25"/>
    </reaction>
</comment>
<comment type="function">
    <text evidence="2 9 10">Catalyzes the synthesis of activated sulfate.</text>
</comment>
<dbReference type="EMBL" id="FTOD01000006">
    <property type="protein sequence ID" value="SIS86489.1"/>
    <property type="molecule type" value="Genomic_DNA"/>
</dbReference>
<dbReference type="AlphaFoldDB" id="A0A1N7MKM7"/>
<dbReference type="OrthoDB" id="9804504at2"/>
<accession>A0A1N7MKM7</accession>
<keyword evidence="6 9" id="KW-0547">Nucleotide-binding</keyword>
<evidence type="ECO:0000256" key="6">
    <source>
        <dbReference type="ARBA" id="ARBA00022741"/>
    </source>
</evidence>
<keyword evidence="8 9" id="KW-0067">ATP-binding</keyword>
<evidence type="ECO:0000313" key="12">
    <source>
        <dbReference type="EMBL" id="SIS86489.1"/>
    </source>
</evidence>
<proteinExistence type="inferred from homology"/>
<evidence type="ECO:0000256" key="1">
    <source>
        <dbReference type="ARBA" id="ARBA00001823"/>
    </source>
</evidence>
<dbReference type="NCBIfam" id="NF003013">
    <property type="entry name" value="PRK03846.1"/>
    <property type="match status" value="1"/>
</dbReference>
<reference evidence="13" key="1">
    <citation type="submission" date="2017-01" db="EMBL/GenBank/DDBJ databases">
        <authorList>
            <person name="Varghese N."/>
            <person name="Submissions S."/>
        </authorList>
    </citation>
    <scope>NUCLEOTIDE SEQUENCE [LARGE SCALE GENOMIC DNA]</scope>
    <source>
        <strain evidence="13">DSM 45196</strain>
    </source>
</reference>
<dbReference type="UniPathway" id="UPA00140">
    <property type="reaction ID" value="UER00205"/>
</dbReference>
<dbReference type="Gene3D" id="3.40.50.300">
    <property type="entry name" value="P-loop containing nucleotide triphosphate hydrolases"/>
    <property type="match status" value="1"/>
</dbReference>
<dbReference type="PANTHER" id="PTHR11055">
    <property type="entry name" value="BIFUNCTIONAL 3'-PHOSPHOADENOSINE 5'-PHOSPHOSULFATE SYNTHASE"/>
    <property type="match status" value="1"/>
</dbReference>
<protein>
    <recommendedName>
        <fullName evidence="9 10">Adenylyl-sulfate kinase</fullName>
        <ecNumber evidence="9 10">2.7.1.25</ecNumber>
    </recommendedName>
    <alternativeName>
        <fullName evidence="9">APS kinase</fullName>
    </alternativeName>
    <alternativeName>
        <fullName evidence="9">ATP adenosine-5'-phosphosulfate 3'-phosphotransferase</fullName>
    </alternativeName>
    <alternativeName>
        <fullName evidence="9">Adenosine-5'-phosphosulfate kinase</fullName>
    </alternativeName>
</protein>
<dbReference type="EC" id="2.7.1.25" evidence="9 10"/>
<dbReference type="GO" id="GO:0005524">
    <property type="term" value="F:ATP binding"/>
    <property type="evidence" value="ECO:0007669"/>
    <property type="project" value="UniProtKB-UniRule"/>
</dbReference>
<keyword evidence="5 9" id="KW-0808">Transferase</keyword>
<dbReference type="HAMAP" id="MF_00065">
    <property type="entry name" value="Adenylyl_sulf_kinase"/>
    <property type="match status" value="1"/>
</dbReference>
<dbReference type="FunFam" id="3.40.50.300:FF:000212">
    <property type="entry name" value="Adenylyl-sulfate kinase"/>
    <property type="match status" value="1"/>
</dbReference>
<dbReference type="GO" id="GO:0070814">
    <property type="term" value="P:hydrogen sulfide biosynthetic process"/>
    <property type="evidence" value="ECO:0007669"/>
    <property type="project" value="UniProtKB-UniRule"/>
</dbReference>
<dbReference type="PANTHER" id="PTHR11055:SF1">
    <property type="entry name" value="PAPS SYNTHETASE, ISOFORM D"/>
    <property type="match status" value="1"/>
</dbReference>
<evidence type="ECO:0000256" key="5">
    <source>
        <dbReference type="ARBA" id="ARBA00022679"/>
    </source>
</evidence>
<keyword evidence="7 9" id="KW-0418">Kinase</keyword>
<evidence type="ECO:0000256" key="9">
    <source>
        <dbReference type="HAMAP-Rule" id="MF_00065"/>
    </source>
</evidence>
<evidence type="ECO:0000256" key="8">
    <source>
        <dbReference type="ARBA" id="ARBA00022840"/>
    </source>
</evidence>
<dbReference type="InterPro" id="IPR059117">
    <property type="entry name" value="APS_kinase_dom"/>
</dbReference>
<name>A0A1N7MKM7_9BACL</name>
<dbReference type="InterPro" id="IPR027417">
    <property type="entry name" value="P-loop_NTPase"/>
</dbReference>
<feature type="active site" description="Phosphoserine intermediate" evidence="9">
    <location>
        <position position="106"/>
    </location>
</feature>
<dbReference type="GO" id="GO:0004020">
    <property type="term" value="F:adenylylsulfate kinase activity"/>
    <property type="evidence" value="ECO:0007669"/>
    <property type="project" value="UniProtKB-UniRule"/>
</dbReference>
<dbReference type="SUPFAM" id="SSF52540">
    <property type="entry name" value="P-loop containing nucleoside triphosphate hydrolases"/>
    <property type="match status" value="1"/>
</dbReference>
<keyword evidence="13" id="KW-1185">Reference proteome</keyword>
<dbReference type="Proteomes" id="UP000186795">
    <property type="component" value="Unassembled WGS sequence"/>
</dbReference>
<dbReference type="RefSeq" id="WP_076525107.1">
    <property type="nucleotide sequence ID" value="NZ_CP048103.1"/>
</dbReference>
<evidence type="ECO:0000256" key="10">
    <source>
        <dbReference type="RuleBase" id="RU004347"/>
    </source>
</evidence>
<evidence type="ECO:0000313" key="13">
    <source>
        <dbReference type="Proteomes" id="UP000186795"/>
    </source>
</evidence>
<comment type="pathway">
    <text evidence="3 9 10">Sulfur metabolism; hydrogen sulfide biosynthesis; sulfite from sulfate: step 2/3.</text>
</comment>
<dbReference type="InterPro" id="IPR002891">
    <property type="entry name" value="APS"/>
</dbReference>
<keyword evidence="9" id="KW-0597">Phosphoprotein</keyword>
<dbReference type="GO" id="GO:0000103">
    <property type="term" value="P:sulfate assimilation"/>
    <property type="evidence" value="ECO:0007669"/>
    <property type="project" value="UniProtKB-UniRule"/>
</dbReference>
<dbReference type="CDD" id="cd02027">
    <property type="entry name" value="APSK"/>
    <property type="match status" value="1"/>
</dbReference>
<evidence type="ECO:0000256" key="3">
    <source>
        <dbReference type="ARBA" id="ARBA00004806"/>
    </source>
</evidence>
<dbReference type="NCBIfam" id="TIGR00455">
    <property type="entry name" value="apsK"/>
    <property type="match status" value="1"/>
</dbReference>
<dbReference type="Pfam" id="PF01583">
    <property type="entry name" value="APS_kinase"/>
    <property type="match status" value="1"/>
</dbReference>
<evidence type="ECO:0000256" key="2">
    <source>
        <dbReference type="ARBA" id="ARBA00002632"/>
    </source>
</evidence>
<evidence type="ECO:0000259" key="11">
    <source>
        <dbReference type="Pfam" id="PF01583"/>
    </source>
</evidence>
<comment type="similarity">
    <text evidence="4 9 10">Belongs to the APS kinase family.</text>
</comment>